<dbReference type="Proteomes" id="UP000887159">
    <property type="component" value="Unassembled WGS sequence"/>
</dbReference>
<accession>A0A8X6T4Y4</accession>
<dbReference type="EMBL" id="BMAU01021355">
    <property type="protein sequence ID" value="GFY20301.1"/>
    <property type="molecule type" value="Genomic_DNA"/>
</dbReference>
<protein>
    <submittedName>
        <fullName evidence="1">Uncharacterized protein</fullName>
    </submittedName>
</protein>
<dbReference type="AlphaFoldDB" id="A0A8X6T4Y4"/>
<evidence type="ECO:0000313" key="2">
    <source>
        <dbReference type="Proteomes" id="UP000887159"/>
    </source>
</evidence>
<evidence type="ECO:0000313" key="1">
    <source>
        <dbReference type="EMBL" id="GFY20301.1"/>
    </source>
</evidence>
<name>A0A8X6T4Y4_TRICX</name>
<reference evidence="1" key="1">
    <citation type="submission" date="2020-08" db="EMBL/GenBank/DDBJ databases">
        <title>Multicomponent nature underlies the extraordinary mechanical properties of spider dragline silk.</title>
        <authorList>
            <person name="Kono N."/>
            <person name="Nakamura H."/>
            <person name="Mori M."/>
            <person name="Yoshida Y."/>
            <person name="Ohtoshi R."/>
            <person name="Malay A.D."/>
            <person name="Moran D.A.P."/>
            <person name="Tomita M."/>
            <person name="Numata K."/>
            <person name="Arakawa K."/>
        </authorList>
    </citation>
    <scope>NUCLEOTIDE SEQUENCE</scope>
</reference>
<comment type="caution">
    <text evidence="1">The sequence shown here is derived from an EMBL/GenBank/DDBJ whole genome shotgun (WGS) entry which is preliminary data.</text>
</comment>
<organism evidence="1 2">
    <name type="scientific">Trichonephila clavipes</name>
    <name type="common">Golden silk orbweaver</name>
    <name type="synonym">Nephila clavipes</name>
    <dbReference type="NCBI Taxonomy" id="2585209"/>
    <lineage>
        <taxon>Eukaryota</taxon>
        <taxon>Metazoa</taxon>
        <taxon>Ecdysozoa</taxon>
        <taxon>Arthropoda</taxon>
        <taxon>Chelicerata</taxon>
        <taxon>Arachnida</taxon>
        <taxon>Araneae</taxon>
        <taxon>Araneomorphae</taxon>
        <taxon>Entelegynae</taxon>
        <taxon>Araneoidea</taxon>
        <taxon>Nephilidae</taxon>
        <taxon>Trichonephila</taxon>
    </lineage>
</organism>
<sequence length="114" mass="12629">MQEGTTDRRGRLHSPQCTTSSEDRQIVRIRVVCPQDVHCLVYTSRRAADVSAADGVMKEGCGWQNVMKLSLLTSHAFVCNTTMVRFESGDTVREDAEQLAALCTATTLVLNRLL</sequence>
<proteinExistence type="predicted"/>
<keyword evidence="2" id="KW-1185">Reference proteome</keyword>
<gene>
    <name evidence="1" type="primary">NCL1_40481</name>
    <name evidence="1" type="ORF">TNCV_209331</name>
</gene>